<protein>
    <submittedName>
        <fullName evidence="3">Uncharacterized protein</fullName>
    </submittedName>
</protein>
<proteinExistence type="predicted"/>
<reference evidence="3 4" key="1">
    <citation type="journal article" date="2024" name="Microbiol. Resour. Announc.">
        <title>Genome annotations for the ascomycete fungi Trichoderma harzianum, Trichoderma aggressivum, and Purpureocillium lilacinum.</title>
        <authorList>
            <person name="Beijen E.P.W."/>
            <person name="Ohm R.A."/>
        </authorList>
    </citation>
    <scope>NUCLEOTIDE SEQUENCE [LARGE SCALE GENOMIC DNA]</scope>
    <source>
        <strain evidence="3 4">CBS 150709</strain>
    </source>
</reference>
<evidence type="ECO:0000313" key="4">
    <source>
        <dbReference type="Proteomes" id="UP001287286"/>
    </source>
</evidence>
<evidence type="ECO:0000313" key="3">
    <source>
        <dbReference type="EMBL" id="KAK4087918.1"/>
    </source>
</evidence>
<keyword evidence="2" id="KW-0812">Transmembrane</keyword>
<sequence>MDVESAARDMHALPGLVVLISVPLVVTILSLARLSSSLVLGSGSGPVRQRRGYSIGATIDSDERGSKAQPAGEGDRGSGTRLTGLKRWDSAVRQRQPRAMLGRERDDDATERLRHRLILRSIKAGMVSLDGRSARHPLCASYAPAPETSTESNMHLSCILGLGMAVLAAAAPHDGARRAAEVNRVRQSGDSTTTMKSTRSKVDKRLLPGTLDCSDARGATAAETCGAACSNWDEVVWNTSRCASTSDLAHDLRKYCMCLPVCVQPRCDATEGQEQDHSVGDGKTT</sequence>
<keyword evidence="2" id="KW-0472">Membrane</keyword>
<accession>A0ABR0BWV7</accession>
<organism evidence="3 4">
    <name type="scientific">Purpureocillium lilacinum</name>
    <name type="common">Paecilomyces lilacinus</name>
    <dbReference type="NCBI Taxonomy" id="33203"/>
    <lineage>
        <taxon>Eukaryota</taxon>
        <taxon>Fungi</taxon>
        <taxon>Dikarya</taxon>
        <taxon>Ascomycota</taxon>
        <taxon>Pezizomycotina</taxon>
        <taxon>Sordariomycetes</taxon>
        <taxon>Hypocreomycetidae</taxon>
        <taxon>Hypocreales</taxon>
        <taxon>Ophiocordycipitaceae</taxon>
        <taxon>Purpureocillium</taxon>
    </lineage>
</organism>
<dbReference type="EMBL" id="JAWRVI010000028">
    <property type="protein sequence ID" value="KAK4087918.1"/>
    <property type="molecule type" value="Genomic_DNA"/>
</dbReference>
<comment type="caution">
    <text evidence="3">The sequence shown here is derived from an EMBL/GenBank/DDBJ whole genome shotgun (WGS) entry which is preliminary data.</text>
</comment>
<feature type="region of interest" description="Disordered" evidence="1">
    <location>
        <begin position="42"/>
        <end position="95"/>
    </location>
</feature>
<feature type="transmembrane region" description="Helical" evidence="2">
    <location>
        <begin position="12"/>
        <end position="32"/>
    </location>
</feature>
<evidence type="ECO:0000256" key="2">
    <source>
        <dbReference type="SAM" id="Phobius"/>
    </source>
</evidence>
<evidence type="ECO:0000256" key="1">
    <source>
        <dbReference type="SAM" id="MobiDB-lite"/>
    </source>
</evidence>
<dbReference type="Proteomes" id="UP001287286">
    <property type="component" value="Unassembled WGS sequence"/>
</dbReference>
<keyword evidence="4" id="KW-1185">Reference proteome</keyword>
<gene>
    <name evidence="3" type="ORF">Purlil1_7676</name>
</gene>
<keyword evidence="2" id="KW-1133">Transmembrane helix</keyword>
<name>A0ABR0BWV7_PURLI</name>